<proteinExistence type="predicted"/>
<accession>A0A834MQ85</accession>
<gene>
    <name evidence="1" type="ORF">HZH68_016147</name>
</gene>
<evidence type="ECO:0000313" key="1">
    <source>
        <dbReference type="EMBL" id="KAF7381272.1"/>
    </source>
</evidence>
<organism evidence="1 2">
    <name type="scientific">Vespula germanica</name>
    <name type="common">German yellow jacket</name>
    <name type="synonym">Paravespula germanica</name>
    <dbReference type="NCBI Taxonomy" id="30212"/>
    <lineage>
        <taxon>Eukaryota</taxon>
        <taxon>Metazoa</taxon>
        <taxon>Ecdysozoa</taxon>
        <taxon>Arthropoda</taxon>
        <taxon>Hexapoda</taxon>
        <taxon>Insecta</taxon>
        <taxon>Pterygota</taxon>
        <taxon>Neoptera</taxon>
        <taxon>Endopterygota</taxon>
        <taxon>Hymenoptera</taxon>
        <taxon>Apocrita</taxon>
        <taxon>Aculeata</taxon>
        <taxon>Vespoidea</taxon>
        <taxon>Vespidae</taxon>
        <taxon>Vespinae</taxon>
        <taxon>Vespula</taxon>
    </lineage>
</organism>
<reference evidence="1" key="1">
    <citation type="journal article" date="2020" name="G3 (Bethesda)">
        <title>High-Quality Assemblies for Three Invasive Social Wasps from the &lt;i&gt;Vespula&lt;/i&gt; Genus.</title>
        <authorList>
            <person name="Harrop T.W.R."/>
            <person name="Guhlin J."/>
            <person name="McLaughlin G.M."/>
            <person name="Permina E."/>
            <person name="Stockwell P."/>
            <person name="Gilligan J."/>
            <person name="Le Lec M.F."/>
            <person name="Gruber M.A.M."/>
            <person name="Quinn O."/>
            <person name="Lovegrove M."/>
            <person name="Duncan E.J."/>
            <person name="Remnant E.J."/>
            <person name="Van Eeckhoven J."/>
            <person name="Graham B."/>
            <person name="Knapp R.A."/>
            <person name="Langford K.W."/>
            <person name="Kronenberg Z."/>
            <person name="Press M.O."/>
            <person name="Eacker S.M."/>
            <person name="Wilson-Rankin E.E."/>
            <person name="Purcell J."/>
            <person name="Lester P.J."/>
            <person name="Dearden P.K."/>
        </authorList>
    </citation>
    <scope>NUCLEOTIDE SEQUENCE</scope>
    <source>
        <strain evidence="1">Linc-1</strain>
    </source>
</reference>
<dbReference type="EMBL" id="JACSDZ010000022">
    <property type="protein sequence ID" value="KAF7381272.1"/>
    <property type="molecule type" value="Genomic_DNA"/>
</dbReference>
<dbReference type="AlphaFoldDB" id="A0A834MQ85"/>
<dbReference type="Proteomes" id="UP000617340">
    <property type="component" value="Unassembled WGS sequence"/>
</dbReference>
<evidence type="ECO:0000313" key="2">
    <source>
        <dbReference type="Proteomes" id="UP000617340"/>
    </source>
</evidence>
<keyword evidence="2" id="KW-1185">Reference proteome</keyword>
<protein>
    <submittedName>
        <fullName evidence="1">Uncharacterized protein</fullName>
    </submittedName>
</protein>
<comment type="caution">
    <text evidence="1">The sequence shown here is derived from an EMBL/GenBank/DDBJ whole genome shotgun (WGS) entry which is preliminary data.</text>
</comment>
<sequence>MRRKLEIEAFIASQQIQVVLISETHFTNKNYLKIKGYKVYATQHPSGRVHGVIESWLGPITTAAVYCPQNIQSVKNLEIQEYLKSPYQLSPLIKPFCYDEVKLEITKLNPKKAPGYNLITVKQICETHLPYPGLIVNRLPCFQTPRPNYLERKTFTNQIATENAFKEFKNSKTPKFYANEIKIYFTLAKMHKGKGMTSIDGNNLEKSRKVAIKIIMIKDDEPINRRAQRLSPSNIDEK</sequence>
<name>A0A834MQ85_VESGE</name>